<evidence type="ECO:0000313" key="2">
    <source>
        <dbReference type="EMBL" id="MFC1407461.1"/>
    </source>
</evidence>
<evidence type="ECO:0000313" key="3">
    <source>
        <dbReference type="Proteomes" id="UP001592528"/>
    </source>
</evidence>
<feature type="region of interest" description="Disordered" evidence="1">
    <location>
        <begin position="1"/>
        <end position="22"/>
    </location>
</feature>
<protein>
    <submittedName>
        <fullName evidence="2">Uncharacterized protein</fullName>
    </submittedName>
</protein>
<reference evidence="2 3" key="1">
    <citation type="submission" date="2024-09" db="EMBL/GenBank/DDBJ databases">
        <authorList>
            <person name="Lee S.D."/>
        </authorList>
    </citation>
    <scope>NUCLEOTIDE SEQUENCE [LARGE SCALE GENOMIC DNA]</scope>
    <source>
        <strain evidence="2 3">N1-5</strain>
    </source>
</reference>
<sequence length="146" mass="16752">MTDEGHGWDPLSALPEGERERSFGGRWEDRLWQNVPGPFYTGMSDNCWTGRLHAPRHVLYGGEYLTEYVYRQPTTAADVLALLTAAQEDPFAGYACDGDRWWTPRGVRDWWQERGRVADYLSGLLPEWSGSRLLAWCIDGQSVIWL</sequence>
<evidence type="ECO:0000256" key="1">
    <source>
        <dbReference type="SAM" id="MobiDB-lite"/>
    </source>
</evidence>
<organism evidence="2 3">
    <name type="scientific">Streptacidiphilus cavernicola</name>
    <dbReference type="NCBI Taxonomy" id="3342716"/>
    <lineage>
        <taxon>Bacteria</taxon>
        <taxon>Bacillati</taxon>
        <taxon>Actinomycetota</taxon>
        <taxon>Actinomycetes</taxon>
        <taxon>Kitasatosporales</taxon>
        <taxon>Streptomycetaceae</taxon>
        <taxon>Streptacidiphilus</taxon>
    </lineage>
</organism>
<proteinExistence type="predicted"/>
<accession>A0ABV6V161</accession>
<name>A0ABV6V161_9ACTN</name>
<comment type="caution">
    <text evidence="2">The sequence shown here is derived from an EMBL/GenBank/DDBJ whole genome shotgun (WGS) entry which is preliminary data.</text>
</comment>
<dbReference type="RefSeq" id="WP_232242809.1">
    <property type="nucleotide sequence ID" value="NZ_JBHEZZ010000046.1"/>
</dbReference>
<dbReference type="Proteomes" id="UP001592528">
    <property type="component" value="Unassembled WGS sequence"/>
</dbReference>
<dbReference type="EMBL" id="JBHEZZ010000046">
    <property type="protein sequence ID" value="MFC1407461.1"/>
    <property type="molecule type" value="Genomic_DNA"/>
</dbReference>
<gene>
    <name evidence="2" type="ORF">ACEZDJ_39905</name>
</gene>
<keyword evidence="3" id="KW-1185">Reference proteome</keyword>